<evidence type="ECO:0000256" key="7">
    <source>
        <dbReference type="ARBA" id="ARBA00022695"/>
    </source>
</evidence>
<dbReference type="GO" id="GO:0004605">
    <property type="term" value="F:phosphatidate cytidylyltransferase activity"/>
    <property type="evidence" value="ECO:0007669"/>
    <property type="project" value="UniProtKB-EC"/>
</dbReference>
<keyword evidence="12" id="KW-1208">Phospholipid metabolism</keyword>
<proteinExistence type="inferred from homology"/>
<reference evidence="14" key="1">
    <citation type="submission" date="2018-06" db="EMBL/GenBank/DDBJ databases">
        <authorList>
            <person name="Zhirakovskaya E."/>
        </authorList>
    </citation>
    <scope>NUCLEOTIDE SEQUENCE</scope>
</reference>
<feature type="transmembrane region" description="Helical" evidence="13">
    <location>
        <begin position="26"/>
        <end position="46"/>
    </location>
</feature>
<name>A0A3B0RQB0_9ZZZZ</name>
<evidence type="ECO:0000256" key="4">
    <source>
        <dbReference type="ARBA" id="ARBA00022516"/>
    </source>
</evidence>
<evidence type="ECO:0000256" key="1">
    <source>
        <dbReference type="ARBA" id="ARBA00004651"/>
    </source>
</evidence>
<dbReference type="InterPro" id="IPR000374">
    <property type="entry name" value="PC_trans"/>
</dbReference>
<evidence type="ECO:0000256" key="10">
    <source>
        <dbReference type="ARBA" id="ARBA00023136"/>
    </source>
</evidence>
<keyword evidence="3" id="KW-1003">Cell membrane</keyword>
<feature type="transmembrane region" description="Helical" evidence="13">
    <location>
        <begin position="77"/>
        <end position="108"/>
    </location>
</feature>
<dbReference type="EMBL" id="UOEG01000133">
    <property type="protein sequence ID" value="VAV95520.1"/>
    <property type="molecule type" value="Genomic_DNA"/>
</dbReference>
<dbReference type="PROSITE" id="PS01315">
    <property type="entry name" value="CDS"/>
    <property type="match status" value="1"/>
</dbReference>
<feature type="transmembrane region" description="Helical" evidence="13">
    <location>
        <begin position="120"/>
        <end position="138"/>
    </location>
</feature>
<protein>
    <submittedName>
        <fullName evidence="14">Phosphatidate cytidylyltransferase</fullName>
        <ecNumber evidence="14">2.7.7.41</ecNumber>
    </submittedName>
</protein>
<dbReference type="GO" id="GO:0016024">
    <property type="term" value="P:CDP-diacylglycerol biosynthetic process"/>
    <property type="evidence" value="ECO:0007669"/>
    <property type="project" value="TreeGrafter"/>
</dbReference>
<feature type="transmembrane region" description="Helical" evidence="13">
    <location>
        <begin position="186"/>
        <end position="213"/>
    </location>
</feature>
<dbReference type="PANTHER" id="PTHR46382">
    <property type="entry name" value="PHOSPHATIDATE CYTIDYLYLTRANSFERASE"/>
    <property type="match status" value="1"/>
</dbReference>
<keyword evidence="7 14" id="KW-0548">Nucleotidyltransferase</keyword>
<dbReference type="EC" id="2.7.7.41" evidence="14"/>
<evidence type="ECO:0000256" key="12">
    <source>
        <dbReference type="ARBA" id="ARBA00023264"/>
    </source>
</evidence>
<dbReference type="AlphaFoldDB" id="A0A3B0RQB0"/>
<accession>A0A3B0RQB0</accession>
<keyword evidence="8 13" id="KW-1133">Transmembrane helix</keyword>
<dbReference type="GO" id="GO:0005886">
    <property type="term" value="C:plasma membrane"/>
    <property type="evidence" value="ECO:0007669"/>
    <property type="project" value="UniProtKB-SubCell"/>
</dbReference>
<evidence type="ECO:0000313" key="14">
    <source>
        <dbReference type="EMBL" id="VAV95520.1"/>
    </source>
</evidence>
<comment type="similarity">
    <text evidence="2">Belongs to the CDS family.</text>
</comment>
<dbReference type="Pfam" id="PF01148">
    <property type="entry name" value="CTP_transf_1"/>
    <property type="match status" value="1"/>
</dbReference>
<evidence type="ECO:0000256" key="6">
    <source>
        <dbReference type="ARBA" id="ARBA00022692"/>
    </source>
</evidence>
<evidence type="ECO:0000256" key="8">
    <source>
        <dbReference type="ARBA" id="ARBA00022989"/>
    </source>
</evidence>
<sequence>MAAGIVDTGLHPHEYRMSTGPNWSDLAPRVISGIVMLVAGAAAVWIGGMLFNLALWGLAGLMLWEAARMFGASGAKAVLLGVLGAAVLALASALPGFAVLPLIGAVAIAGAGQVTRDKPIFAGFAVWILLAGFAMLSLRGQAGLIWVLWLICIVIISDIAGYFAGKSLGGPKFWPRISPRKTWSGTIAGWLGAAIIGAVFMGPLNAGISLIWASVLVGFAGQMGDIGESAVKRRTGVKDSSNLIPGHGGVLDRFDGMLGASLLVMILWVLRLLPGLS</sequence>
<keyword evidence="6 13" id="KW-0812">Transmembrane</keyword>
<keyword evidence="10 13" id="KW-0472">Membrane</keyword>
<keyword evidence="4" id="KW-0444">Lipid biosynthesis</keyword>
<evidence type="ECO:0000256" key="3">
    <source>
        <dbReference type="ARBA" id="ARBA00022475"/>
    </source>
</evidence>
<organism evidence="14">
    <name type="scientific">hydrothermal vent metagenome</name>
    <dbReference type="NCBI Taxonomy" id="652676"/>
    <lineage>
        <taxon>unclassified sequences</taxon>
        <taxon>metagenomes</taxon>
        <taxon>ecological metagenomes</taxon>
    </lineage>
</organism>
<keyword evidence="5 14" id="KW-0808">Transferase</keyword>
<keyword evidence="11" id="KW-0594">Phospholipid biosynthesis</keyword>
<evidence type="ECO:0000256" key="2">
    <source>
        <dbReference type="ARBA" id="ARBA00010185"/>
    </source>
</evidence>
<evidence type="ECO:0000256" key="13">
    <source>
        <dbReference type="SAM" id="Phobius"/>
    </source>
</evidence>
<gene>
    <name evidence="14" type="ORF">MNBD_ALPHA07-689</name>
</gene>
<feature type="transmembrane region" description="Helical" evidence="13">
    <location>
        <begin position="144"/>
        <end position="165"/>
    </location>
</feature>
<comment type="subcellular location">
    <subcellularLocation>
        <location evidence="1">Cell membrane</location>
        <topology evidence="1">Multi-pass membrane protein</topology>
    </subcellularLocation>
</comment>
<evidence type="ECO:0000256" key="5">
    <source>
        <dbReference type="ARBA" id="ARBA00022679"/>
    </source>
</evidence>
<evidence type="ECO:0000256" key="9">
    <source>
        <dbReference type="ARBA" id="ARBA00023098"/>
    </source>
</evidence>
<keyword evidence="9" id="KW-0443">Lipid metabolism</keyword>
<dbReference type="PANTHER" id="PTHR46382:SF1">
    <property type="entry name" value="PHOSPHATIDATE CYTIDYLYLTRANSFERASE"/>
    <property type="match status" value="1"/>
</dbReference>
<evidence type="ECO:0000256" key="11">
    <source>
        <dbReference type="ARBA" id="ARBA00023209"/>
    </source>
</evidence>